<evidence type="ECO:0000256" key="1">
    <source>
        <dbReference type="ARBA" id="ARBA00005990"/>
    </source>
</evidence>
<keyword evidence="2" id="KW-0285">Flavoprotein</keyword>
<dbReference type="AlphaFoldDB" id="A0A327QEI3"/>
<evidence type="ECO:0000256" key="3">
    <source>
        <dbReference type="ARBA" id="ARBA00022643"/>
    </source>
</evidence>
<dbReference type="Proteomes" id="UP000249547">
    <property type="component" value="Unassembled WGS sequence"/>
</dbReference>
<accession>A0A327QEI3</accession>
<dbReference type="EMBL" id="QLLL01000006">
    <property type="protein sequence ID" value="RAJ02415.1"/>
    <property type="molecule type" value="Genomic_DNA"/>
</dbReference>
<keyword evidence="3" id="KW-0288">FMN</keyword>
<proteinExistence type="inferred from homology"/>
<dbReference type="GO" id="GO:0016491">
    <property type="term" value="F:oxidoreductase activity"/>
    <property type="evidence" value="ECO:0007669"/>
    <property type="project" value="UniProtKB-KW"/>
</dbReference>
<dbReference type="SUPFAM" id="SSF52218">
    <property type="entry name" value="Flavoproteins"/>
    <property type="match status" value="1"/>
</dbReference>
<dbReference type="Gene3D" id="3.40.50.360">
    <property type="match status" value="1"/>
</dbReference>
<reference evidence="6 7" key="1">
    <citation type="submission" date="2018-06" db="EMBL/GenBank/DDBJ databases">
        <title>Genomic Encyclopedia of Archaeal and Bacterial Type Strains, Phase II (KMG-II): from individual species to whole genera.</title>
        <authorList>
            <person name="Goeker M."/>
        </authorList>
    </citation>
    <scope>NUCLEOTIDE SEQUENCE [LARGE SCALE GENOMIC DNA]</scope>
    <source>
        <strain evidence="6 7">DSM 23857</strain>
    </source>
</reference>
<feature type="domain" description="NADPH-dependent FMN reductase-like" evidence="5">
    <location>
        <begin position="3"/>
        <end position="130"/>
    </location>
</feature>
<dbReference type="InterPro" id="IPR005025">
    <property type="entry name" value="FMN_Rdtase-like_dom"/>
</dbReference>
<evidence type="ECO:0000256" key="2">
    <source>
        <dbReference type="ARBA" id="ARBA00022630"/>
    </source>
</evidence>
<dbReference type="Pfam" id="PF03358">
    <property type="entry name" value="FMN_red"/>
    <property type="match status" value="1"/>
</dbReference>
<dbReference type="PANTHER" id="PTHR43408">
    <property type="entry name" value="FMN REDUCTASE (NADPH)"/>
    <property type="match status" value="1"/>
</dbReference>
<comment type="similarity">
    <text evidence="1">Belongs to the SsuE family.</text>
</comment>
<comment type="caution">
    <text evidence="6">The sequence shown here is derived from an EMBL/GenBank/DDBJ whole genome shotgun (WGS) entry which is preliminary data.</text>
</comment>
<keyword evidence="4" id="KW-0560">Oxidoreductase</keyword>
<evidence type="ECO:0000259" key="5">
    <source>
        <dbReference type="Pfam" id="PF03358"/>
    </source>
</evidence>
<keyword evidence="7" id="KW-1185">Reference proteome</keyword>
<sequence>MHPNSSAINISNYLSNQLKTHGVDVEIFHLADAQIPFFNMAINSEEAANMNNLFREADVHIWLTPLYHGGMTGIMKNCLDWLELSAKKERPYLTNKVVGMICWSAGGHAMQGINAMESVAKALRAWTLPYSVPVMRNHLYEPGSAVFTKEYQQKFNLLIQLLLEAKQTLK</sequence>
<dbReference type="InterPro" id="IPR051814">
    <property type="entry name" value="NAD(P)H-dep_FMN_reductase"/>
</dbReference>
<gene>
    <name evidence="6" type="ORF">LX64_03428</name>
</gene>
<organism evidence="6 7">
    <name type="scientific">Chitinophaga skermanii</name>
    <dbReference type="NCBI Taxonomy" id="331697"/>
    <lineage>
        <taxon>Bacteria</taxon>
        <taxon>Pseudomonadati</taxon>
        <taxon>Bacteroidota</taxon>
        <taxon>Chitinophagia</taxon>
        <taxon>Chitinophagales</taxon>
        <taxon>Chitinophagaceae</taxon>
        <taxon>Chitinophaga</taxon>
    </lineage>
</organism>
<name>A0A327QEI3_9BACT</name>
<evidence type="ECO:0000313" key="7">
    <source>
        <dbReference type="Proteomes" id="UP000249547"/>
    </source>
</evidence>
<protein>
    <submittedName>
        <fullName evidence="6">Arsenic resistance protein ArsH</fullName>
    </submittedName>
</protein>
<dbReference type="PANTHER" id="PTHR43408:SF2">
    <property type="entry name" value="FMN REDUCTASE (NADPH)"/>
    <property type="match status" value="1"/>
</dbReference>
<evidence type="ECO:0000313" key="6">
    <source>
        <dbReference type="EMBL" id="RAJ02415.1"/>
    </source>
</evidence>
<evidence type="ECO:0000256" key="4">
    <source>
        <dbReference type="ARBA" id="ARBA00023002"/>
    </source>
</evidence>
<dbReference type="InterPro" id="IPR029039">
    <property type="entry name" value="Flavoprotein-like_sf"/>
</dbReference>